<reference evidence="1" key="1">
    <citation type="submission" date="2021-03" db="EMBL/GenBank/DDBJ databases">
        <authorList>
            <person name="Tran Van P."/>
        </authorList>
    </citation>
    <scope>NUCLEOTIDE SEQUENCE</scope>
</reference>
<evidence type="ECO:0000313" key="1">
    <source>
        <dbReference type="EMBL" id="CAG2062810.1"/>
    </source>
</evidence>
<keyword evidence="2" id="KW-1185">Reference proteome</keyword>
<dbReference type="EMBL" id="CAJPIN010022457">
    <property type="protein sequence ID" value="CAG2062810.1"/>
    <property type="molecule type" value="Genomic_DNA"/>
</dbReference>
<feature type="non-terminal residue" evidence="1">
    <location>
        <position position="1"/>
    </location>
</feature>
<comment type="caution">
    <text evidence="1">The sequence shown here is derived from an EMBL/GenBank/DDBJ whole genome shotgun (WGS) entry which is preliminary data.</text>
</comment>
<sequence length="88" mass="9817">KEAVHLLLEVNLGVIFLDLRGYIRRWVLCPSHKQGVSTPAQNRLRSIRDARVMGGAEDIDGLQTSPMSVGWFIPFWSEGGLAGKDGYY</sequence>
<proteinExistence type="predicted"/>
<evidence type="ECO:0000313" key="2">
    <source>
        <dbReference type="Proteomes" id="UP001153148"/>
    </source>
</evidence>
<organism evidence="1 2">
    <name type="scientific">Timema podura</name>
    <name type="common">Walking stick</name>
    <dbReference type="NCBI Taxonomy" id="61482"/>
    <lineage>
        <taxon>Eukaryota</taxon>
        <taxon>Metazoa</taxon>
        <taxon>Ecdysozoa</taxon>
        <taxon>Arthropoda</taxon>
        <taxon>Hexapoda</taxon>
        <taxon>Insecta</taxon>
        <taxon>Pterygota</taxon>
        <taxon>Neoptera</taxon>
        <taxon>Polyneoptera</taxon>
        <taxon>Phasmatodea</taxon>
        <taxon>Timematodea</taxon>
        <taxon>Timematoidea</taxon>
        <taxon>Timematidae</taxon>
        <taxon>Timema</taxon>
    </lineage>
</organism>
<gene>
    <name evidence="1" type="ORF">TPAB3V08_LOCUS9758</name>
</gene>
<dbReference type="Proteomes" id="UP001153148">
    <property type="component" value="Unassembled WGS sequence"/>
</dbReference>
<protein>
    <submittedName>
        <fullName evidence="1">Uncharacterized protein</fullName>
    </submittedName>
</protein>
<name>A0ABN7P9D9_TIMPD</name>
<accession>A0ABN7P9D9</accession>